<dbReference type="PANTHER" id="PTHR24093">
    <property type="entry name" value="CATION TRANSPORTING ATPASE"/>
    <property type="match status" value="1"/>
</dbReference>
<dbReference type="SUPFAM" id="SSF81660">
    <property type="entry name" value="Metal cation-transporting ATPase, ATP-binding domain N"/>
    <property type="match status" value="1"/>
</dbReference>
<dbReference type="SUPFAM" id="SSF81665">
    <property type="entry name" value="Calcium ATPase, transmembrane domain M"/>
    <property type="match status" value="1"/>
</dbReference>
<dbReference type="Proteomes" id="UP001229421">
    <property type="component" value="Unassembled WGS sequence"/>
</dbReference>
<feature type="transmembrane region" description="Helical" evidence="6">
    <location>
        <begin position="194"/>
        <end position="213"/>
    </location>
</feature>
<gene>
    <name evidence="8" type="ORF">QVD17_15216</name>
</gene>
<dbReference type="Gene3D" id="1.20.1110.10">
    <property type="entry name" value="Calcium-transporting ATPase, transmembrane domain"/>
    <property type="match status" value="2"/>
</dbReference>
<evidence type="ECO:0000313" key="9">
    <source>
        <dbReference type="Proteomes" id="UP001229421"/>
    </source>
</evidence>
<dbReference type="Pfam" id="PF00690">
    <property type="entry name" value="Cation_ATPase_N"/>
    <property type="match status" value="1"/>
</dbReference>
<dbReference type="InterPro" id="IPR023299">
    <property type="entry name" value="ATPase_P-typ_cyto_dom_N"/>
</dbReference>
<dbReference type="Gene3D" id="3.40.1110.10">
    <property type="entry name" value="Calcium-transporting ATPase, cytoplasmic domain N"/>
    <property type="match status" value="1"/>
</dbReference>
<keyword evidence="5 6" id="KW-0472">Membrane</keyword>
<evidence type="ECO:0000256" key="2">
    <source>
        <dbReference type="ARBA" id="ARBA00022692"/>
    </source>
</evidence>
<evidence type="ECO:0000256" key="5">
    <source>
        <dbReference type="ARBA" id="ARBA00023136"/>
    </source>
</evidence>
<dbReference type="InterPro" id="IPR008250">
    <property type="entry name" value="ATPase_P-typ_transduc_dom_A_sf"/>
</dbReference>
<dbReference type="GO" id="GO:0005886">
    <property type="term" value="C:plasma membrane"/>
    <property type="evidence" value="ECO:0007669"/>
    <property type="project" value="TreeGrafter"/>
</dbReference>
<dbReference type="InterPro" id="IPR036412">
    <property type="entry name" value="HAD-like_sf"/>
</dbReference>
<dbReference type="SUPFAM" id="SSF56784">
    <property type="entry name" value="HAD-like"/>
    <property type="match status" value="1"/>
</dbReference>
<feature type="transmembrane region" description="Helical" evidence="6">
    <location>
        <begin position="405"/>
        <end position="427"/>
    </location>
</feature>
<evidence type="ECO:0000256" key="6">
    <source>
        <dbReference type="SAM" id="Phobius"/>
    </source>
</evidence>
<dbReference type="EMBL" id="JAUHHV010000004">
    <property type="protein sequence ID" value="KAK1426542.1"/>
    <property type="molecule type" value="Genomic_DNA"/>
</dbReference>
<evidence type="ECO:0000256" key="4">
    <source>
        <dbReference type="ARBA" id="ARBA00022989"/>
    </source>
</evidence>
<dbReference type="GO" id="GO:0000166">
    <property type="term" value="F:nucleotide binding"/>
    <property type="evidence" value="ECO:0007669"/>
    <property type="project" value="InterPro"/>
</dbReference>
<dbReference type="Gene3D" id="3.40.50.1000">
    <property type="entry name" value="HAD superfamily/HAD-like"/>
    <property type="match status" value="1"/>
</dbReference>
<keyword evidence="2 6" id="KW-0812">Transmembrane</keyword>
<dbReference type="PANTHER" id="PTHR24093:SF470">
    <property type="entry name" value="CALCIUM-TRANSPORTING ATPASE 12, PLASMA MEMBRANE-TYPE-LIKE"/>
    <property type="match status" value="1"/>
</dbReference>
<dbReference type="Pfam" id="PF13246">
    <property type="entry name" value="Cation_ATPase"/>
    <property type="match status" value="1"/>
</dbReference>
<keyword evidence="4 6" id="KW-1133">Transmembrane helix</keyword>
<evidence type="ECO:0000256" key="1">
    <source>
        <dbReference type="ARBA" id="ARBA00004370"/>
    </source>
</evidence>
<protein>
    <recommendedName>
        <fullName evidence="7">Cation-transporting P-type ATPase N-terminal domain-containing protein</fullName>
    </recommendedName>
</protein>
<accession>A0AAD8NZB3</accession>
<comment type="caution">
    <text evidence="8">The sequence shown here is derived from an EMBL/GenBank/DDBJ whole genome shotgun (WGS) entry which is preliminary data.</text>
</comment>
<dbReference type="InterPro" id="IPR023298">
    <property type="entry name" value="ATPase_P-typ_TM_dom_sf"/>
</dbReference>
<feature type="domain" description="Cation-transporting P-type ATPase N-terminal" evidence="7">
    <location>
        <begin position="115"/>
        <end position="175"/>
    </location>
</feature>
<feature type="transmembrane region" description="Helical" evidence="6">
    <location>
        <begin position="164"/>
        <end position="182"/>
    </location>
</feature>
<evidence type="ECO:0000313" key="8">
    <source>
        <dbReference type="EMBL" id="KAK1426542.1"/>
    </source>
</evidence>
<feature type="transmembrane region" description="Helical" evidence="6">
    <location>
        <begin position="336"/>
        <end position="357"/>
    </location>
</feature>
<evidence type="ECO:0000259" key="7">
    <source>
        <dbReference type="Pfam" id="PF00690"/>
    </source>
</evidence>
<dbReference type="SUPFAM" id="SSF81653">
    <property type="entry name" value="Calcium ATPase, transduction domain A"/>
    <property type="match status" value="1"/>
</dbReference>
<keyword evidence="9" id="KW-1185">Reference proteome</keyword>
<comment type="subcellular location">
    <subcellularLocation>
        <location evidence="1">Membrane</location>
    </subcellularLocation>
</comment>
<organism evidence="8 9">
    <name type="scientific">Tagetes erecta</name>
    <name type="common">African marigold</name>
    <dbReference type="NCBI Taxonomy" id="13708"/>
    <lineage>
        <taxon>Eukaryota</taxon>
        <taxon>Viridiplantae</taxon>
        <taxon>Streptophyta</taxon>
        <taxon>Embryophyta</taxon>
        <taxon>Tracheophyta</taxon>
        <taxon>Spermatophyta</taxon>
        <taxon>Magnoliopsida</taxon>
        <taxon>eudicotyledons</taxon>
        <taxon>Gunneridae</taxon>
        <taxon>Pentapetalae</taxon>
        <taxon>asterids</taxon>
        <taxon>campanulids</taxon>
        <taxon>Asterales</taxon>
        <taxon>Asteraceae</taxon>
        <taxon>Asteroideae</taxon>
        <taxon>Heliantheae alliance</taxon>
        <taxon>Tageteae</taxon>
        <taxon>Tagetes</taxon>
    </lineage>
</organism>
<dbReference type="InterPro" id="IPR004014">
    <property type="entry name" value="ATPase_P-typ_cation-transptr_N"/>
</dbReference>
<sequence>MEDVAINIGDADQTVPLIQTLDNSLPSGKQIRKVINVHHFIQALKAHAASVATAHVRRDSSSAPKEKPEAAEASDSLAVSSKHHIIGQTAKHCQIEKISKIVRQRDFLTLQQFGGLVGVIDALGTDLDKGISDEEALDRHKELSICLTPTRTFLHFVWKEVKSTTVLLLSLAATLLIIFGTIEEGLQYGWTDGVVLLVCIILYVLISSMHKYWDERKAQKKFQKQQSEEVSVRDCCVKRGSETKNVSESELVYGDILFSKTGCQIPVEGLFVDGEDLELDGFESHIANKQKPFLSYGERVINGEAWMVVTSTNMMIRRATYDLNMRFRLETYLDKLNTYIHLTLIIFSIFIVLVSFLRFTLGKIDDENSNTPESVDKPTGIRIFSNTFAKIIKESKYTTKVLTKLVGVSLVGLTGGVNFVVSLALVYRNKKTLSAKVTEQVSHSILKMAAVTTLICTDTYEELNGDDDMEVQKVVIGVEFISEIRTLSPNVVEALCNGIGTSKENAILHGGIYKLGLNSEKLIQRQQIKEDEEMILHMNGPVNKIMSKCTHYCNIQGEKVFMNDTIRKDFHQTNVDMKCEHKLMTVAVACKHTDAQTQDATEDWVLVALLGLKNKNKEATKAEVKACRECGIEVVIVSSKKLPGLKDIALQYGITTDPPSLVLTGEDFRKYTDKERFENVGKIRVLGEALSSDKLLLVETLRGKGGVVAFLGQITNDTPALIGADIGIAIGNQSSKKAIESSDIIILDENFPQISSMVDSGKCFYYNIQSFIQPVLILTISGALLSLIQTAAWGTDR</sequence>
<dbReference type="GO" id="GO:0005388">
    <property type="term" value="F:P-type calcium transporter activity"/>
    <property type="evidence" value="ECO:0007669"/>
    <property type="project" value="TreeGrafter"/>
</dbReference>
<feature type="transmembrane region" description="Helical" evidence="6">
    <location>
        <begin position="775"/>
        <end position="794"/>
    </location>
</feature>
<evidence type="ECO:0000256" key="3">
    <source>
        <dbReference type="ARBA" id="ARBA00022842"/>
    </source>
</evidence>
<dbReference type="AlphaFoldDB" id="A0AAD8NZB3"/>
<proteinExistence type="predicted"/>
<name>A0AAD8NZB3_TARER</name>
<reference evidence="8" key="1">
    <citation type="journal article" date="2023" name="bioRxiv">
        <title>Improved chromosome-level genome assembly for marigold (Tagetes erecta).</title>
        <authorList>
            <person name="Jiang F."/>
            <person name="Yuan L."/>
            <person name="Wang S."/>
            <person name="Wang H."/>
            <person name="Xu D."/>
            <person name="Wang A."/>
            <person name="Fan W."/>
        </authorList>
    </citation>
    <scope>NUCLEOTIDE SEQUENCE</scope>
    <source>
        <strain evidence="8">WSJ</strain>
        <tissue evidence="8">Leaf</tissue>
    </source>
</reference>
<keyword evidence="3" id="KW-0460">Magnesium</keyword>
<dbReference type="InterPro" id="IPR023214">
    <property type="entry name" value="HAD_sf"/>
</dbReference>
<dbReference type="Gene3D" id="2.70.150.10">
    <property type="entry name" value="Calcium-transporting ATPase, cytoplasmic transduction domain A"/>
    <property type="match status" value="1"/>
</dbReference>